<dbReference type="EMBL" id="MAYW01000036">
    <property type="protein sequence ID" value="ODS33160.1"/>
    <property type="molecule type" value="Genomic_DNA"/>
</dbReference>
<evidence type="ECO:0000313" key="1">
    <source>
        <dbReference type="EMBL" id="ODS33160.1"/>
    </source>
</evidence>
<name>A0A1E3XC33_9BACT</name>
<gene>
    <name evidence="1" type="ORF">SCARUB_01716</name>
</gene>
<reference evidence="1 2" key="1">
    <citation type="submission" date="2016-07" db="EMBL/GenBank/DDBJ databases">
        <title>Draft genome of Scalindua rubra, obtained from a brine-seawater interface in the Red Sea, sheds light on salt adaptation in anammox bacteria.</title>
        <authorList>
            <person name="Speth D.R."/>
            <person name="Lagkouvardos I."/>
            <person name="Wang Y."/>
            <person name="Qian P.-Y."/>
            <person name="Dutilh B.E."/>
            <person name="Jetten M.S."/>
        </authorList>
    </citation>
    <scope>NUCLEOTIDE SEQUENCE [LARGE SCALE GENOMIC DNA]</scope>
    <source>
        <strain evidence="1">BSI-1</strain>
    </source>
</reference>
<dbReference type="AlphaFoldDB" id="A0A1E3XC33"/>
<proteinExistence type="predicted"/>
<evidence type="ECO:0000313" key="2">
    <source>
        <dbReference type="Proteomes" id="UP000094056"/>
    </source>
</evidence>
<accession>A0A1E3XC33</accession>
<organism evidence="1 2">
    <name type="scientific">Candidatus Scalindua rubra</name>
    <dbReference type="NCBI Taxonomy" id="1872076"/>
    <lineage>
        <taxon>Bacteria</taxon>
        <taxon>Pseudomonadati</taxon>
        <taxon>Planctomycetota</taxon>
        <taxon>Candidatus Brocadiia</taxon>
        <taxon>Candidatus Brocadiales</taxon>
        <taxon>Candidatus Scalinduaceae</taxon>
        <taxon>Candidatus Scalindua</taxon>
    </lineage>
</organism>
<comment type="caution">
    <text evidence="1">The sequence shown here is derived from an EMBL/GenBank/DDBJ whole genome shotgun (WGS) entry which is preliminary data.</text>
</comment>
<protein>
    <submittedName>
        <fullName evidence="1">Transposase</fullName>
    </submittedName>
</protein>
<sequence>MTFLPPIIDKYIGSEDPVRVYDAFVEALDLQELGILIQPYKAGAHEYHPKAMLKLIILVC</sequence>
<dbReference type="Proteomes" id="UP000094056">
    <property type="component" value="Unassembled WGS sequence"/>
</dbReference>